<dbReference type="PRINTS" id="PR00382">
    <property type="entry name" value="LIPIDTRNSFER"/>
</dbReference>
<dbReference type="PANTHER" id="PTHR33076">
    <property type="entry name" value="NON-SPECIFIC LIPID-TRANSFER PROTEIN 2-RELATED"/>
    <property type="match status" value="1"/>
</dbReference>
<evidence type="ECO:0000256" key="4">
    <source>
        <dbReference type="RuleBase" id="RU000628"/>
    </source>
</evidence>
<dbReference type="AlphaFoldDB" id="A0ABD3B1E7"/>
<evidence type="ECO:0000256" key="2">
    <source>
        <dbReference type="ARBA" id="ARBA00022448"/>
    </source>
</evidence>
<dbReference type="EMBL" id="JBJUIK010000001">
    <property type="protein sequence ID" value="KAL3537251.1"/>
    <property type="molecule type" value="Genomic_DNA"/>
</dbReference>
<protein>
    <recommendedName>
        <fullName evidence="4">Non-specific lipid-transfer protein</fullName>
    </recommendedName>
</protein>
<dbReference type="SUPFAM" id="SSF47699">
    <property type="entry name" value="Bifunctional inhibitor/lipid-transfer protein/seed storage 2S albumin"/>
    <property type="match status" value="1"/>
</dbReference>
<evidence type="ECO:0000259" key="6">
    <source>
        <dbReference type="SMART" id="SM00499"/>
    </source>
</evidence>
<dbReference type="CDD" id="cd01960">
    <property type="entry name" value="nsLTP1"/>
    <property type="match status" value="1"/>
</dbReference>
<keyword evidence="5" id="KW-0732">Signal</keyword>
<reference evidence="7 8" key="1">
    <citation type="submission" date="2024-11" db="EMBL/GenBank/DDBJ databases">
        <title>A near-complete genome assembly of Cinchona calisaya.</title>
        <authorList>
            <person name="Lian D.C."/>
            <person name="Zhao X.W."/>
            <person name="Wei L."/>
        </authorList>
    </citation>
    <scope>NUCLEOTIDE SEQUENCE [LARGE SCALE GENOMIC DNA]</scope>
    <source>
        <tissue evidence="7">Nenye</tissue>
    </source>
</reference>
<accession>A0ABD3B1E7</accession>
<feature type="signal peptide" evidence="5">
    <location>
        <begin position="1"/>
        <end position="27"/>
    </location>
</feature>
<keyword evidence="8" id="KW-1185">Reference proteome</keyword>
<feature type="chain" id="PRO_5044887951" description="Non-specific lipid-transfer protein" evidence="5">
    <location>
        <begin position="28"/>
        <end position="118"/>
    </location>
</feature>
<evidence type="ECO:0000313" key="8">
    <source>
        <dbReference type="Proteomes" id="UP001630127"/>
    </source>
</evidence>
<comment type="function">
    <text evidence="4">Plant non-specific lipid-transfer proteins transfer phospholipids as well as galactolipids across membranes. May play a role in wax or cutin deposition in the cell walls of expanding epidermal cells and certain secretory tissues.</text>
</comment>
<sequence>MRSSIQAILFIMAAILVLLFTAPTSDAEITCNDVVKKIGPCIEYLRTGSGMPPPPCCDGVKELAASATNTQDKQATCTCLKNQSKNLNIKAELAQALPGNCGISLSYPISPNVDCTTY</sequence>
<gene>
    <name evidence="7" type="ORF">ACH5RR_000617</name>
</gene>
<evidence type="ECO:0000256" key="3">
    <source>
        <dbReference type="ARBA" id="ARBA00023121"/>
    </source>
</evidence>
<dbReference type="SMART" id="SM00499">
    <property type="entry name" value="AAI"/>
    <property type="match status" value="1"/>
</dbReference>
<evidence type="ECO:0000313" key="7">
    <source>
        <dbReference type="EMBL" id="KAL3537251.1"/>
    </source>
</evidence>
<dbReference type="Proteomes" id="UP001630127">
    <property type="component" value="Unassembled WGS sequence"/>
</dbReference>
<dbReference type="GO" id="GO:0008289">
    <property type="term" value="F:lipid binding"/>
    <property type="evidence" value="ECO:0007669"/>
    <property type="project" value="UniProtKB-KW"/>
</dbReference>
<feature type="domain" description="Bifunctional inhibitor/plant lipid transfer protein/seed storage helical" evidence="6">
    <location>
        <begin position="31"/>
        <end position="115"/>
    </location>
</feature>
<organism evidence="7 8">
    <name type="scientific">Cinchona calisaya</name>
    <dbReference type="NCBI Taxonomy" id="153742"/>
    <lineage>
        <taxon>Eukaryota</taxon>
        <taxon>Viridiplantae</taxon>
        <taxon>Streptophyta</taxon>
        <taxon>Embryophyta</taxon>
        <taxon>Tracheophyta</taxon>
        <taxon>Spermatophyta</taxon>
        <taxon>Magnoliopsida</taxon>
        <taxon>eudicotyledons</taxon>
        <taxon>Gunneridae</taxon>
        <taxon>Pentapetalae</taxon>
        <taxon>asterids</taxon>
        <taxon>lamiids</taxon>
        <taxon>Gentianales</taxon>
        <taxon>Rubiaceae</taxon>
        <taxon>Cinchonoideae</taxon>
        <taxon>Cinchoneae</taxon>
        <taxon>Cinchona</taxon>
    </lineage>
</organism>
<keyword evidence="2 4" id="KW-0813">Transport</keyword>
<evidence type="ECO:0000256" key="1">
    <source>
        <dbReference type="ARBA" id="ARBA00009748"/>
    </source>
</evidence>
<dbReference type="InterPro" id="IPR000528">
    <property type="entry name" value="Plant_nsLTP"/>
</dbReference>
<proteinExistence type="inferred from homology"/>
<dbReference type="InterPro" id="IPR036312">
    <property type="entry name" value="Bifun_inhib/LTP/seed_sf"/>
</dbReference>
<keyword evidence="3 4" id="KW-0446">Lipid-binding</keyword>
<comment type="caution">
    <text evidence="7">The sequence shown here is derived from an EMBL/GenBank/DDBJ whole genome shotgun (WGS) entry which is preliminary data.</text>
</comment>
<dbReference type="InterPro" id="IPR016140">
    <property type="entry name" value="Bifunc_inhib/LTP/seed_store"/>
</dbReference>
<evidence type="ECO:0000256" key="5">
    <source>
        <dbReference type="SAM" id="SignalP"/>
    </source>
</evidence>
<name>A0ABD3B1E7_9GENT</name>
<dbReference type="Gene3D" id="1.10.110.10">
    <property type="entry name" value="Plant lipid-transfer and hydrophobic proteins"/>
    <property type="match status" value="1"/>
</dbReference>
<dbReference type="Pfam" id="PF00234">
    <property type="entry name" value="Tryp_alpha_amyl"/>
    <property type="match status" value="1"/>
</dbReference>
<comment type="similarity">
    <text evidence="1 4">Belongs to the plant LTP family.</text>
</comment>